<comment type="caution">
    <text evidence="3">The sequence shown here is derived from an EMBL/GenBank/DDBJ whole genome shotgun (WGS) entry which is preliminary data.</text>
</comment>
<feature type="region of interest" description="Disordered" evidence="1">
    <location>
        <begin position="167"/>
        <end position="193"/>
    </location>
</feature>
<dbReference type="EMBL" id="BTSX01000004">
    <property type="protein sequence ID" value="GMS95538.1"/>
    <property type="molecule type" value="Genomic_DNA"/>
</dbReference>
<accession>A0AAV5TMS8</accession>
<name>A0AAV5TMS8_9BILA</name>
<keyword evidence="2" id="KW-0732">Signal</keyword>
<sequence length="309" mass="35019">LIRQLVPLLICNWIFAVDAASTVPILRWNREHFRDVETALRFGKNRKLSVSCEAGSYGTIVQVSEECFNSCDRKDCKPENAKKEFFTCNRPIVGPLTLRTINPHPNGVSFTVNKTHYFTALEKVTREGRLTTLCHDGMKFKVEVTNEVNEQIHRTTMKHSLFSASHYHHTHPVSPSTEYTRKTTEKPMDPMPMVTRGMERREEPRDENIARPMLTDKSSMSQEEMNNLEKFSTDAITPLAIGNRIVSDKLHNLKFNRMGSTVSYNEDGVIDTVYDVALPLGMEADFNPSSTPSTLISMATVILLIALLL</sequence>
<protein>
    <submittedName>
        <fullName evidence="3">Uncharacterized protein</fullName>
    </submittedName>
</protein>
<proteinExistence type="predicted"/>
<dbReference type="Gene3D" id="2.60.40.420">
    <property type="entry name" value="Cupredoxins - blue copper proteins"/>
    <property type="match status" value="1"/>
</dbReference>
<dbReference type="AlphaFoldDB" id="A0AAV5TMS8"/>
<gene>
    <name evidence="3" type="ORF">PENTCL1PPCAC_17713</name>
</gene>
<keyword evidence="4" id="KW-1185">Reference proteome</keyword>
<feature type="compositionally biased region" description="Basic and acidic residues" evidence="1">
    <location>
        <begin position="179"/>
        <end position="188"/>
    </location>
</feature>
<evidence type="ECO:0000313" key="4">
    <source>
        <dbReference type="Proteomes" id="UP001432027"/>
    </source>
</evidence>
<dbReference type="SUPFAM" id="SSF49503">
    <property type="entry name" value="Cupredoxins"/>
    <property type="match status" value="1"/>
</dbReference>
<reference evidence="3" key="1">
    <citation type="submission" date="2023-10" db="EMBL/GenBank/DDBJ databases">
        <title>Genome assembly of Pristionchus species.</title>
        <authorList>
            <person name="Yoshida K."/>
            <person name="Sommer R.J."/>
        </authorList>
    </citation>
    <scope>NUCLEOTIDE SEQUENCE</scope>
    <source>
        <strain evidence="3">RS0144</strain>
    </source>
</reference>
<feature type="signal peptide" evidence="2">
    <location>
        <begin position="1"/>
        <end position="19"/>
    </location>
</feature>
<dbReference type="InterPro" id="IPR008972">
    <property type="entry name" value="Cupredoxin"/>
</dbReference>
<feature type="non-terminal residue" evidence="3">
    <location>
        <position position="1"/>
    </location>
</feature>
<evidence type="ECO:0000256" key="2">
    <source>
        <dbReference type="SAM" id="SignalP"/>
    </source>
</evidence>
<feature type="chain" id="PRO_5043495767" evidence="2">
    <location>
        <begin position="20"/>
        <end position="309"/>
    </location>
</feature>
<evidence type="ECO:0000256" key="1">
    <source>
        <dbReference type="SAM" id="MobiDB-lite"/>
    </source>
</evidence>
<evidence type="ECO:0000313" key="3">
    <source>
        <dbReference type="EMBL" id="GMS95538.1"/>
    </source>
</evidence>
<dbReference type="Proteomes" id="UP001432027">
    <property type="component" value="Unassembled WGS sequence"/>
</dbReference>
<organism evidence="3 4">
    <name type="scientific">Pristionchus entomophagus</name>
    <dbReference type="NCBI Taxonomy" id="358040"/>
    <lineage>
        <taxon>Eukaryota</taxon>
        <taxon>Metazoa</taxon>
        <taxon>Ecdysozoa</taxon>
        <taxon>Nematoda</taxon>
        <taxon>Chromadorea</taxon>
        <taxon>Rhabditida</taxon>
        <taxon>Rhabditina</taxon>
        <taxon>Diplogasteromorpha</taxon>
        <taxon>Diplogasteroidea</taxon>
        <taxon>Neodiplogasteridae</taxon>
        <taxon>Pristionchus</taxon>
    </lineage>
</organism>